<evidence type="ECO:0000313" key="2">
    <source>
        <dbReference type="Proteomes" id="UP001331761"/>
    </source>
</evidence>
<dbReference type="PANTHER" id="PTHR32122:SF1">
    <property type="entry name" value="TATA BOX-BINDING PROTEIN-ASSOCIATED FACTOR RNA POLYMERASE I SUBUNIT A"/>
    <property type="match status" value="1"/>
</dbReference>
<dbReference type="Proteomes" id="UP001331761">
    <property type="component" value="Unassembled WGS sequence"/>
</dbReference>
<gene>
    <name evidence="1" type="ORF">GCK32_007249</name>
</gene>
<protein>
    <submittedName>
        <fullName evidence="1">Uncharacterized protein</fullName>
    </submittedName>
</protein>
<organism evidence="1 2">
    <name type="scientific">Trichostrongylus colubriformis</name>
    <name type="common">Black scour worm</name>
    <dbReference type="NCBI Taxonomy" id="6319"/>
    <lineage>
        <taxon>Eukaryota</taxon>
        <taxon>Metazoa</taxon>
        <taxon>Ecdysozoa</taxon>
        <taxon>Nematoda</taxon>
        <taxon>Chromadorea</taxon>
        <taxon>Rhabditida</taxon>
        <taxon>Rhabditina</taxon>
        <taxon>Rhabditomorpha</taxon>
        <taxon>Strongyloidea</taxon>
        <taxon>Trichostrongylidae</taxon>
        <taxon>Trichostrongylus</taxon>
    </lineage>
</organism>
<keyword evidence="2" id="KW-1185">Reference proteome</keyword>
<dbReference type="PANTHER" id="PTHR32122">
    <property type="entry name" value="TATA BOX-BINDING PROTEIN ASSOCIATED FACTOR RNA POLYMERASE I SUBUNIT A"/>
    <property type="match status" value="1"/>
</dbReference>
<dbReference type="AlphaFoldDB" id="A0AAN8F6H4"/>
<sequence>MSVKAKRRKSQLEPLSNEVLTITDDAVDSTEFFYVIEDELRAWLNWRCDEKFFYVIEDELRAWLNWRCDENVEAIVRLIKSLCDLLNHRWHSSMRNTMLLRYFRCLAKHGIPCHCVWERYGRFFNNEEFTGKYAPPRNLKKFFRDLSDLEYKMRWSIWAFHNISIGATTRNAIPLLALWNSANISKLRYQLCIASRHLNYRSVLSNLANSEILRMTSEIIEKRQGNYGPRSYNIQDIIYFDSPIAIWMALQATLSMKHDSSFKMGNRLVLLAAMQNMIYTTSGAKNTILMQLCEFLIATIQCGSHSHVSAVVALENSVHRYNKSYENSVVWNAYKLIAEFEEWRGRAAFGGMILNTAQSLFEAAEAMSCRATLFVETACRIWVKQGRCEEKISEAVSKILSLCPQLLGRMIRFLHAIDFDHEIEVIVDEVCSPQNTTLFPSDPAWLDWCQPRIERPERYGKRPEVLSRCVNVLFRFLDYGSNRASARAWILLHIVVQLVEPALIAGIWIHRCDWWPRFHVVPLPAEADSRRAELLAALMEIHIE</sequence>
<dbReference type="EMBL" id="WIXE01024044">
    <property type="protein sequence ID" value="KAK5965968.1"/>
    <property type="molecule type" value="Genomic_DNA"/>
</dbReference>
<name>A0AAN8F6H4_TRICO</name>
<comment type="caution">
    <text evidence="1">The sequence shown here is derived from an EMBL/GenBank/DDBJ whole genome shotgun (WGS) entry which is preliminary data.</text>
</comment>
<accession>A0AAN8F6H4</accession>
<evidence type="ECO:0000313" key="1">
    <source>
        <dbReference type="EMBL" id="KAK5965968.1"/>
    </source>
</evidence>
<reference evidence="1 2" key="1">
    <citation type="submission" date="2019-10" db="EMBL/GenBank/DDBJ databases">
        <title>Assembly and Annotation for the nematode Trichostrongylus colubriformis.</title>
        <authorList>
            <person name="Martin J."/>
        </authorList>
    </citation>
    <scope>NUCLEOTIDE SEQUENCE [LARGE SCALE GENOMIC DNA]</scope>
    <source>
        <strain evidence="1">G859</strain>
        <tissue evidence="1">Whole worm</tissue>
    </source>
</reference>
<dbReference type="InterPro" id="IPR052669">
    <property type="entry name" value="SL1/TIF-IB_Component"/>
</dbReference>
<proteinExistence type="predicted"/>